<evidence type="ECO:0000313" key="7">
    <source>
        <dbReference type="Proteomes" id="UP001254165"/>
    </source>
</evidence>
<proteinExistence type="predicted"/>
<dbReference type="InterPro" id="IPR036909">
    <property type="entry name" value="Cyt_c-like_dom_sf"/>
</dbReference>
<feature type="domain" description="Cytochrome c" evidence="5">
    <location>
        <begin position="37"/>
        <end position="152"/>
    </location>
</feature>
<evidence type="ECO:0000256" key="2">
    <source>
        <dbReference type="ARBA" id="ARBA00022723"/>
    </source>
</evidence>
<dbReference type="SUPFAM" id="SSF46626">
    <property type="entry name" value="Cytochrome c"/>
    <property type="match status" value="1"/>
</dbReference>
<protein>
    <submittedName>
        <fullName evidence="6">Heme-binding domain-containing protein</fullName>
    </submittedName>
</protein>
<keyword evidence="7" id="KW-1185">Reference proteome</keyword>
<evidence type="ECO:0000256" key="3">
    <source>
        <dbReference type="ARBA" id="ARBA00023004"/>
    </source>
</evidence>
<accession>A0ABU3NNM4</accession>
<keyword evidence="2 4" id="KW-0479">Metal-binding</keyword>
<evidence type="ECO:0000313" key="6">
    <source>
        <dbReference type="EMBL" id="MDT8898449.1"/>
    </source>
</evidence>
<gene>
    <name evidence="6" type="ORF">QYE77_09230</name>
</gene>
<dbReference type="PROSITE" id="PS51007">
    <property type="entry name" value="CYTC"/>
    <property type="match status" value="1"/>
</dbReference>
<keyword evidence="3 4" id="KW-0408">Iron</keyword>
<dbReference type="RefSeq" id="WP_315625108.1">
    <property type="nucleotide sequence ID" value="NZ_JAUHMF010000002.1"/>
</dbReference>
<dbReference type="InterPro" id="IPR009056">
    <property type="entry name" value="Cyt_c-like_dom"/>
</dbReference>
<evidence type="ECO:0000256" key="1">
    <source>
        <dbReference type="ARBA" id="ARBA00022617"/>
    </source>
</evidence>
<dbReference type="SMART" id="SM01235">
    <property type="entry name" value="Haem_bd"/>
    <property type="match status" value="1"/>
</dbReference>
<reference evidence="6 7" key="1">
    <citation type="submission" date="2023-07" db="EMBL/GenBank/DDBJ databases">
        <title>Novel species of Thermanaerothrix with wide hydrolytic capabilities.</title>
        <authorList>
            <person name="Zayulina K.S."/>
            <person name="Podosokorskaya O.A."/>
            <person name="Elcheninov A.G."/>
        </authorList>
    </citation>
    <scope>NUCLEOTIDE SEQUENCE [LARGE SCALE GENOMIC DNA]</scope>
    <source>
        <strain evidence="6 7">4228-RoL</strain>
    </source>
</reference>
<dbReference type="EMBL" id="JAUHMF010000002">
    <property type="protein sequence ID" value="MDT8898449.1"/>
    <property type="molecule type" value="Genomic_DNA"/>
</dbReference>
<sequence>MIPGFRWIRWGLGLLIVLALAGCAVPANPPVVAEPAWDSPQTRALFFRACSDCHSNETVWPWYSRLPVVATLIQRDVQEGREKLNVSEWGQREQEADDVAEVIRNGTMPPALYLPLHPQARLSAAEKDALIQGLVRTFGRGGAEGGAEGDED</sequence>
<keyword evidence="1 4" id="KW-0349">Heme</keyword>
<organism evidence="6 7">
    <name type="scientific">Thermanaerothrix solaris</name>
    <dbReference type="NCBI Taxonomy" id="3058434"/>
    <lineage>
        <taxon>Bacteria</taxon>
        <taxon>Bacillati</taxon>
        <taxon>Chloroflexota</taxon>
        <taxon>Anaerolineae</taxon>
        <taxon>Anaerolineales</taxon>
        <taxon>Anaerolineaceae</taxon>
        <taxon>Thermanaerothrix</taxon>
    </lineage>
</organism>
<comment type="caution">
    <text evidence="6">The sequence shown here is derived from an EMBL/GenBank/DDBJ whole genome shotgun (WGS) entry which is preliminary data.</text>
</comment>
<name>A0ABU3NNM4_9CHLR</name>
<evidence type="ECO:0000259" key="5">
    <source>
        <dbReference type="PROSITE" id="PS51007"/>
    </source>
</evidence>
<dbReference type="Proteomes" id="UP001254165">
    <property type="component" value="Unassembled WGS sequence"/>
</dbReference>
<evidence type="ECO:0000256" key="4">
    <source>
        <dbReference type="PROSITE-ProRule" id="PRU00433"/>
    </source>
</evidence>
<dbReference type="Pfam" id="PF14376">
    <property type="entry name" value="Haem_bd"/>
    <property type="match status" value="1"/>
</dbReference>
<dbReference type="PROSITE" id="PS51257">
    <property type="entry name" value="PROKAR_LIPOPROTEIN"/>
    <property type="match status" value="1"/>
</dbReference>
<dbReference type="InterPro" id="IPR025992">
    <property type="entry name" value="Haem-bd"/>
</dbReference>